<reference evidence="3" key="1">
    <citation type="journal article" date="2023" name="Mol. Phylogenet. Evol.">
        <title>Genome-scale phylogeny and comparative genomics of the fungal order Sordariales.</title>
        <authorList>
            <person name="Hensen N."/>
            <person name="Bonometti L."/>
            <person name="Westerberg I."/>
            <person name="Brannstrom I.O."/>
            <person name="Guillou S."/>
            <person name="Cros-Aarteil S."/>
            <person name="Calhoun S."/>
            <person name="Haridas S."/>
            <person name="Kuo A."/>
            <person name="Mondo S."/>
            <person name="Pangilinan J."/>
            <person name="Riley R."/>
            <person name="LaButti K."/>
            <person name="Andreopoulos B."/>
            <person name="Lipzen A."/>
            <person name="Chen C."/>
            <person name="Yan M."/>
            <person name="Daum C."/>
            <person name="Ng V."/>
            <person name="Clum A."/>
            <person name="Steindorff A."/>
            <person name="Ohm R.A."/>
            <person name="Martin F."/>
            <person name="Silar P."/>
            <person name="Natvig D.O."/>
            <person name="Lalanne C."/>
            <person name="Gautier V."/>
            <person name="Ament-Velasquez S.L."/>
            <person name="Kruys A."/>
            <person name="Hutchinson M.I."/>
            <person name="Powell A.J."/>
            <person name="Barry K."/>
            <person name="Miller A.N."/>
            <person name="Grigoriev I.V."/>
            <person name="Debuchy R."/>
            <person name="Gladieux P."/>
            <person name="Hiltunen Thoren M."/>
            <person name="Johannesson H."/>
        </authorList>
    </citation>
    <scope>NUCLEOTIDE SEQUENCE</scope>
    <source>
        <strain evidence="3">CBS 731.68</strain>
    </source>
</reference>
<evidence type="ECO:0000256" key="1">
    <source>
        <dbReference type="SAM" id="MobiDB-lite"/>
    </source>
</evidence>
<keyword evidence="2" id="KW-0812">Transmembrane</keyword>
<evidence type="ECO:0000256" key="2">
    <source>
        <dbReference type="SAM" id="Phobius"/>
    </source>
</evidence>
<dbReference type="EMBL" id="MU853224">
    <property type="protein sequence ID" value="KAK4127817.1"/>
    <property type="molecule type" value="Genomic_DNA"/>
</dbReference>
<dbReference type="GeneID" id="87823079"/>
<evidence type="ECO:0000313" key="4">
    <source>
        <dbReference type="Proteomes" id="UP001302602"/>
    </source>
</evidence>
<dbReference type="AlphaFoldDB" id="A0AAN6U7D3"/>
<keyword evidence="2" id="KW-0472">Membrane</keyword>
<keyword evidence="4" id="KW-1185">Reference proteome</keyword>
<protein>
    <submittedName>
        <fullName evidence="3">Uncharacterized protein</fullName>
    </submittedName>
</protein>
<dbReference type="Proteomes" id="UP001302602">
    <property type="component" value="Unassembled WGS sequence"/>
</dbReference>
<feature type="region of interest" description="Disordered" evidence="1">
    <location>
        <begin position="35"/>
        <end position="58"/>
    </location>
</feature>
<proteinExistence type="predicted"/>
<gene>
    <name evidence="3" type="ORF">N657DRAFT_229584</name>
</gene>
<sequence>MPPVRYVALPIGHGQPIRHRAQAIELRDPRIGIERSLPAPVKDSRNRELSPTDSRQARRHWPRLRRYPIPWLSPSFCLLLMILSTILHRRRSTSVLLW</sequence>
<evidence type="ECO:0000313" key="3">
    <source>
        <dbReference type="EMBL" id="KAK4127817.1"/>
    </source>
</evidence>
<keyword evidence="2" id="KW-1133">Transmembrane helix</keyword>
<reference evidence="3" key="2">
    <citation type="submission" date="2023-05" db="EMBL/GenBank/DDBJ databases">
        <authorList>
            <consortium name="Lawrence Berkeley National Laboratory"/>
            <person name="Steindorff A."/>
            <person name="Hensen N."/>
            <person name="Bonometti L."/>
            <person name="Westerberg I."/>
            <person name="Brannstrom I.O."/>
            <person name="Guillou S."/>
            <person name="Cros-Aarteil S."/>
            <person name="Calhoun S."/>
            <person name="Haridas S."/>
            <person name="Kuo A."/>
            <person name="Mondo S."/>
            <person name="Pangilinan J."/>
            <person name="Riley R."/>
            <person name="Labutti K."/>
            <person name="Andreopoulos B."/>
            <person name="Lipzen A."/>
            <person name="Chen C."/>
            <person name="Yanf M."/>
            <person name="Daum C."/>
            <person name="Ng V."/>
            <person name="Clum A."/>
            <person name="Ohm R."/>
            <person name="Martin F."/>
            <person name="Silar P."/>
            <person name="Natvig D."/>
            <person name="Lalanne C."/>
            <person name="Gautier V."/>
            <person name="Ament-Velasquez S.L."/>
            <person name="Kruys A."/>
            <person name="Hutchinson M.I."/>
            <person name="Powell A.J."/>
            <person name="Barry K."/>
            <person name="Miller A.N."/>
            <person name="Grigoriev I.V."/>
            <person name="Debuchy R."/>
            <person name="Gladieux P."/>
            <person name="Thoren M.H."/>
            <person name="Johannesson H."/>
        </authorList>
    </citation>
    <scope>NUCLEOTIDE SEQUENCE</scope>
    <source>
        <strain evidence="3">CBS 731.68</strain>
    </source>
</reference>
<dbReference type="RefSeq" id="XP_062651588.1">
    <property type="nucleotide sequence ID" value="XM_062786313.1"/>
</dbReference>
<organism evidence="3 4">
    <name type="scientific">Parathielavia appendiculata</name>
    <dbReference type="NCBI Taxonomy" id="2587402"/>
    <lineage>
        <taxon>Eukaryota</taxon>
        <taxon>Fungi</taxon>
        <taxon>Dikarya</taxon>
        <taxon>Ascomycota</taxon>
        <taxon>Pezizomycotina</taxon>
        <taxon>Sordariomycetes</taxon>
        <taxon>Sordariomycetidae</taxon>
        <taxon>Sordariales</taxon>
        <taxon>Chaetomiaceae</taxon>
        <taxon>Parathielavia</taxon>
    </lineage>
</organism>
<name>A0AAN6U7D3_9PEZI</name>
<accession>A0AAN6U7D3</accession>
<feature type="transmembrane region" description="Helical" evidence="2">
    <location>
        <begin position="69"/>
        <end position="87"/>
    </location>
</feature>
<comment type="caution">
    <text evidence="3">The sequence shown here is derived from an EMBL/GenBank/DDBJ whole genome shotgun (WGS) entry which is preliminary data.</text>
</comment>